<sequence length="146" mass="17064">MAPTKRSQIKSGNILQYKTRITFILFALFTFVQPLDTLRFVQSVNLYFYACALYSSSSQEAQLYCLFCLSFDLCDPIKYSSTQQHLKFKNSYSNIFSKQQASLTRQNTFKYVVYMWNGEQTKSVEEHKCQTRYLLIIHEQALIGGE</sequence>
<reference evidence="1" key="1">
    <citation type="submission" date="2023-06" db="EMBL/GenBank/DDBJ databases">
        <authorList>
            <person name="Kurt Z."/>
        </authorList>
    </citation>
    <scope>NUCLEOTIDE SEQUENCE</scope>
</reference>
<gene>
    <name evidence="2" type="ORF">HINF_LOCUS63542</name>
    <name evidence="1" type="ORF">HINF_LOCUS6455</name>
</gene>
<evidence type="ECO:0000313" key="3">
    <source>
        <dbReference type="Proteomes" id="UP001642409"/>
    </source>
</evidence>
<dbReference type="EMBL" id="CAXDID020000399">
    <property type="protein sequence ID" value="CAL6087221.1"/>
    <property type="molecule type" value="Genomic_DNA"/>
</dbReference>
<organism evidence="1">
    <name type="scientific">Hexamita inflata</name>
    <dbReference type="NCBI Taxonomy" id="28002"/>
    <lineage>
        <taxon>Eukaryota</taxon>
        <taxon>Metamonada</taxon>
        <taxon>Diplomonadida</taxon>
        <taxon>Hexamitidae</taxon>
        <taxon>Hexamitinae</taxon>
        <taxon>Hexamita</taxon>
    </lineage>
</organism>
<accession>A0AA86NGQ6</accession>
<name>A0AA86NGQ6_9EUKA</name>
<dbReference type="AlphaFoldDB" id="A0AA86NGQ6"/>
<evidence type="ECO:0000313" key="2">
    <source>
        <dbReference type="EMBL" id="CAL6087221.1"/>
    </source>
</evidence>
<reference evidence="2 3" key="2">
    <citation type="submission" date="2024-07" db="EMBL/GenBank/DDBJ databases">
        <authorList>
            <person name="Akdeniz Z."/>
        </authorList>
    </citation>
    <scope>NUCLEOTIDE SEQUENCE [LARGE SCALE GENOMIC DNA]</scope>
</reference>
<keyword evidence="3" id="KW-1185">Reference proteome</keyword>
<protein>
    <submittedName>
        <fullName evidence="2">Hypothetical_protein</fullName>
    </submittedName>
</protein>
<dbReference type="Proteomes" id="UP001642409">
    <property type="component" value="Unassembled WGS sequence"/>
</dbReference>
<comment type="caution">
    <text evidence="1">The sequence shown here is derived from an EMBL/GenBank/DDBJ whole genome shotgun (WGS) entry which is preliminary data.</text>
</comment>
<evidence type="ECO:0000313" key="1">
    <source>
        <dbReference type="EMBL" id="CAI9918810.1"/>
    </source>
</evidence>
<dbReference type="EMBL" id="CATOUU010000167">
    <property type="protein sequence ID" value="CAI9918810.1"/>
    <property type="molecule type" value="Genomic_DNA"/>
</dbReference>
<proteinExistence type="predicted"/>